<proteinExistence type="predicted"/>
<reference evidence="1" key="1">
    <citation type="submission" date="2016-04" db="EMBL/GenBank/DDBJ databases">
        <authorList>
            <person name="Nguyen H.D."/>
            <person name="Samba Siva P."/>
            <person name="Cullis J."/>
            <person name="Levesque C.A."/>
            <person name="Hambleton S."/>
        </authorList>
    </citation>
    <scope>NUCLEOTIDE SEQUENCE</scope>
    <source>
        <strain evidence="1">DAOMC 236416</strain>
    </source>
</reference>
<comment type="caution">
    <text evidence="1">The sequence shown here is derived from an EMBL/GenBank/DDBJ whole genome shotgun (WGS) entry which is preliminary data.</text>
</comment>
<evidence type="ECO:0000313" key="2">
    <source>
        <dbReference type="Proteomes" id="UP000077521"/>
    </source>
</evidence>
<name>A0A8T8SCX7_9BASI</name>
<dbReference type="EMBL" id="LWDF02001944">
    <property type="protein sequence ID" value="KAE8237071.1"/>
    <property type="molecule type" value="Genomic_DNA"/>
</dbReference>
<protein>
    <submittedName>
        <fullName evidence="1">Uncharacterized protein</fullName>
    </submittedName>
</protein>
<sequence length="130" mass="14213">MSLSTRRQPDPDEARAFGTAFQAAILSSATFETAQYLPLPDGAPLSWVSRLPAPGDIFPSLIKHILALLFIRSLRLAALRVEVENSLRCGWFLSLERFIGTTTRSMNAAQYDAPSPRASSIYSSGRLSLA</sequence>
<organism evidence="1 2">
    <name type="scientific">Tilletia indica</name>
    <dbReference type="NCBI Taxonomy" id="43049"/>
    <lineage>
        <taxon>Eukaryota</taxon>
        <taxon>Fungi</taxon>
        <taxon>Dikarya</taxon>
        <taxon>Basidiomycota</taxon>
        <taxon>Ustilaginomycotina</taxon>
        <taxon>Exobasidiomycetes</taxon>
        <taxon>Tilletiales</taxon>
        <taxon>Tilletiaceae</taxon>
        <taxon>Tilletia</taxon>
    </lineage>
</organism>
<dbReference type="AlphaFoldDB" id="A0A8T8SCX7"/>
<dbReference type="Proteomes" id="UP000077521">
    <property type="component" value="Unassembled WGS sequence"/>
</dbReference>
<reference evidence="1" key="2">
    <citation type="journal article" date="2019" name="IMA Fungus">
        <title>Genome sequencing and comparison of five Tilletia species to identify candidate genes for the detection of regulated species infecting wheat.</title>
        <authorList>
            <person name="Nguyen H.D.T."/>
            <person name="Sultana T."/>
            <person name="Kesanakurti P."/>
            <person name="Hambleton S."/>
        </authorList>
    </citation>
    <scope>NUCLEOTIDE SEQUENCE</scope>
    <source>
        <strain evidence="1">DAOMC 236416</strain>
    </source>
</reference>
<evidence type="ECO:0000313" key="1">
    <source>
        <dbReference type="EMBL" id="KAE8237071.1"/>
    </source>
</evidence>
<gene>
    <name evidence="1" type="ORF">A4X13_0g8924</name>
</gene>
<keyword evidence="2" id="KW-1185">Reference proteome</keyword>
<accession>A0A8T8SCX7</accession>